<dbReference type="Proteomes" id="UP000319792">
    <property type="component" value="Unassembled WGS sequence"/>
</dbReference>
<evidence type="ECO:0000313" key="3">
    <source>
        <dbReference type="Proteomes" id="UP000319792"/>
    </source>
</evidence>
<dbReference type="RefSeq" id="WP_146432126.1">
    <property type="nucleotide sequence ID" value="NZ_VIGV01000002.1"/>
</dbReference>
<proteinExistence type="predicted"/>
<protein>
    <recommendedName>
        <fullName evidence="4">Secreted protein</fullName>
    </recommendedName>
</protein>
<evidence type="ECO:0008006" key="4">
    <source>
        <dbReference type="Google" id="ProtNLM"/>
    </source>
</evidence>
<keyword evidence="3" id="KW-1185">Reference proteome</keyword>
<accession>A0A5C5RQF6</accession>
<evidence type="ECO:0000256" key="1">
    <source>
        <dbReference type="SAM" id="SignalP"/>
    </source>
</evidence>
<dbReference type="AlphaFoldDB" id="A0A5C5RQF6"/>
<sequence>MNPRWFALGALALAPLAGCSTSDDSQTASPVSFAAASAPAESAAAAATGEVPRAAAGTVCGSLDVAKGSAAVVVREGRANCVDALRVGRVYLAAAAQSEGRAVTIETSGWQCSARVTDSVGTCRAGGDVFSVG</sequence>
<dbReference type="EMBL" id="VIGV01000002">
    <property type="protein sequence ID" value="TWS24753.1"/>
    <property type="molecule type" value="Genomic_DNA"/>
</dbReference>
<comment type="caution">
    <text evidence="2">The sequence shown here is derived from an EMBL/GenBank/DDBJ whole genome shotgun (WGS) entry which is preliminary data.</text>
</comment>
<reference evidence="2 3" key="2">
    <citation type="submission" date="2019-08" db="EMBL/GenBank/DDBJ databases">
        <title>Tsukamurella conjunctivitidis sp. nov., Tsukamurella assacharolytica sp. nov. and Tsukamurella sputae sp. nov. isolated from patients with conjunctivitis, bacteraemia (lymphoma) and respiratory infection (sputum) in Hong Kong.</title>
        <authorList>
            <person name="Fok K.M.N."/>
            <person name="Fong J.Y.H."/>
        </authorList>
    </citation>
    <scope>NUCLEOTIDE SEQUENCE [LARGE SCALE GENOMIC DNA]</scope>
    <source>
        <strain evidence="2 3">HKU70</strain>
    </source>
</reference>
<dbReference type="OrthoDB" id="4773915at2"/>
<feature type="signal peptide" evidence="1">
    <location>
        <begin position="1"/>
        <end position="22"/>
    </location>
</feature>
<gene>
    <name evidence="2" type="ORF">FK268_05755</name>
</gene>
<feature type="chain" id="PRO_5022905930" description="Secreted protein" evidence="1">
    <location>
        <begin position="23"/>
        <end position="133"/>
    </location>
</feature>
<evidence type="ECO:0000313" key="2">
    <source>
        <dbReference type="EMBL" id="TWS24753.1"/>
    </source>
</evidence>
<reference evidence="2 3" key="1">
    <citation type="submission" date="2019-06" db="EMBL/GenBank/DDBJ databases">
        <authorList>
            <person name="Teng J.L.L."/>
            <person name="Lee H.H."/>
            <person name="Lau S.K.P."/>
            <person name="Woo P.C.Y."/>
        </authorList>
    </citation>
    <scope>NUCLEOTIDE SEQUENCE [LARGE SCALE GENOMIC DNA]</scope>
    <source>
        <strain evidence="2 3">HKU70</strain>
    </source>
</reference>
<name>A0A5C5RQF6_9ACTN</name>
<organism evidence="2 3">
    <name type="scientific">Tsukamurella sputi</name>
    <dbReference type="NCBI Taxonomy" id="2591848"/>
    <lineage>
        <taxon>Bacteria</taxon>
        <taxon>Bacillati</taxon>
        <taxon>Actinomycetota</taxon>
        <taxon>Actinomycetes</taxon>
        <taxon>Mycobacteriales</taxon>
        <taxon>Tsukamurellaceae</taxon>
        <taxon>Tsukamurella</taxon>
    </lineage>
</organism>
<keyword evidence="1" id="KW-0732">Signal</keyword>